<sequence>MRAHLPHRDQRDADEPTTPREPRQPLQGPAVRLTVHLGESDQFHHRPLYAEIVHRAHHAGLAGASVFRGIEGFGAGSVIHTSRLLDLAEDLPVAVVIIDSEERARGFLPQLREMAPDALITMEHVEAVALAAPETADSVARAPEEGTR</sequence>
<evidence type="ECO:0000313" key="4">
    <source>
        <dbReference type="Proteomes" id="UP001057702"/>
    </source>
</evidence>
<dbReference type="PANTHER" id="PTHR35983">
    <property type="entry name" value="UPF0166 PROTEIN TM_0021"/>
    <property type="match status" value="1"/>
</dbReference>
<dbReference type="EMBL" id="JANFNG010000001">
    <property type="protein sequence ID" value="MCQ4079460.1"/>
    <property type="molecule type" value="Genomic_DNA"/>
</dbReference>
<dbReference type="InterPro" id="IPR003793">
    <property type="entry name" value="UPF0166"/>
</dbReference>
<dbReference type="Pfam" id="PF02641">
    <property type="entry name" value="DUF190"/>
    <property type="match status" value="1"/>
</dbReference>
<organism evidence="3 4">
    <name type="scientific">Streptomyces humicola</name>
    <dbReference type="NCBI Taxonomy" id="2953240"/>
    <lineage>
        <taxon>Bacteria</taxon>
        <taxon>Bacillati</taxon>
        <taxon>Actinomycetota</taxon>
        <taxon>Actinomycetes</taxon>
        <taxon>Kitasatosporales</taxon>
        <taxon>Streptomycetaceae</taxon>
        <taxon>Streptomyces</taxon>
    </lineage>
</organism>
<keyword evidence="4" id="KW-1185">Reference proteome</keyword>
<comment type="similarity">
    <text evidence="1">Belongs to the UPF0166 family.</text>
</comment>
<protein>
    <submittedName>
        <fullName evidence="3">DUF190 domain-containing protein</fullName>
    </submittedName>
</protein>
<evidence type="ECO:0000313" key="3">
    <source>
        <dbReference type="EMBL" id="MCQ4079460.1"/>
    </source>
</evidence>
<feature type="compositionally biased region" description="Basic and acidic residues" evidence="2">
    <location>
        <begin position="1"/>
        <end position="23"/>
    </location>
</feature>
<evidence type="ECO:0000256" key="1">
    <source>
        <dbReference type="ARBA" id="ARBA00010554"/>
    </source>
</evidence>
<reference evidence="3" key="1">
    <citation type="submission" date="2022-06" db="EMBL/GenBank/DDBJ databases">
        <title>Draft genome sequence of Streptomyces sp. RB6PN25 isolated from peat swamp forest in Thailand.</title>
        <authorList>
            <person name="Duangmal K."/>
            <person name="Klaysubun C."/>
        </authorList>
    </citation>
    <scope>NUCLEOTIDE SEQUENCE</scope>
    <source>
        <strain evidence="3">RB6PN25</strain>
    </source>
</reference>
<accession>A0ABT1PSB2</accession>
<proteinExistence type="inferred from homology"/>
<evidence type="ECO:0000256" key="2">
    <source>
        <dbReference type="SAM" id="MobiDB-lite"/>
    </source>
</evidence>
<comment type="caution">
    <text evidence="3">The sequence shown here is derived from an EMBL/GenBank/DDBJ whole genome shotgun (WGS) entry which is preliminary data.</text>
</comment>
<dbReference type="PANTHER" id="PTHR35983:SF1">
    <property type="entry name" value="UPF0166 PROTEIN TM_0021"/>
    <property type="match status" value="1"/>
</dbReference>
<dbReference type="Gene3D" id="3.30.70.120">
    <property type="match status" value="1"/>
</dbReference>
<feature type="region of interest" description="Disordered" evidence="2">
    <location>
        <begin position="1"/>
        <end position="29"/>
    </location>
</feature>
<gene>
    <name evidence="3" type="ORF">NGB36_02300</name>
</gene>
<dbReference type="InterPro" id="IPR011322">
    <property type="entry name" value="N-reg_PII-like_a/b"/>
</dbReference>
<dbReference type="RefSeq" id="WP_255918306.1">
    <property type="nucleotide sequence ID" value="NZ_JANFNG010000001.1"/>
</dbReference>
<dbReference type="Proteomes" id="UP001057702">
    <property type="component" value="Unassembled WGS sequence"/>
</dbReference>
<dbReference type="SUPFAM" id="SSF54913">
    <property type="entry name" value="GlnB-like"/>
    <property type="match status" value="1"/>
</dbReference>
<dbReference type="InterPro" id="IPR015867">
    <property type="entry name" value="N-reg_PII/ATP_PRibTrfase_C"/>
</dbReference>
<name>A0ABT1PSB2_9ACTN</name>